<reference evidence="2 3" key="2">
    <citation type="submission" date="2024-07" db="EMBL/GenBank/DDBJ databases">
        <authorList>
            <person name="Akdeniz Z."/>
        </authorList>
    </citation>
    <scope>NUCLEOTIDE SEQUENCE [LARGE SCALE GENOMIC DNA]</scope>
</reference>
<gene>
    <name evidence="1" type="ORF">HINF_LOCUS53956</name>
    <name evidence="2" type="ORF">HINF_LOCUS65576</name>
</gene>
<evidence type="ECO:0000313" key="2">
    <source>
        <dbReference type="EMBL" id="CAL6090999.1"/>
    </source>
</evidence>
<sequence length="191" mass="22416">MLTLETDNHQNTTEPYYHDNEILDCIQQLETYKYIFKQYDCTLLVYTIHIVTKPQFVTYFMSENGITAKFPEFLQIYIVTLIFRQSKYKSQVILTSITCSVSRHSVPSALVFHGRKNYVLVQNLYAITTFDVVNRHKHIFNNSVAKASLWQRATCNSRNMCCVFAQRSVVRFETAFVSQFTVRSSRTFKDQ</sequence>
<dbReference type="EMBL" id="CATOUU010001005">
    <property type="protein sequence ID" value="CAI9966311.1"/>
    <property type="molecule type" value="Genomic_DNA"/>
</dbReference>
<protein>
    <submittedName>
        <fullName evidence="2">Hypothetical_protein</fullName>
    </submittedName>
</protein>
<keyword evidence="3" id="KW-1185">Reference proteome</keyword>
<dbReference type="Proteomes" id="UP001642409">
    <property type="component" value="Unassembled WGS sequence"/>
</dbReference>
<evidence type="ECO:0000313" key="3">
    <source>
        <dbReference type="Proteomes" id="UP001642409"/>
    </source>
</evidence>
<proteinExistence type="predicted"/>
<accession>A0AA86UVI3</accession>
<dbReference type="EMBL" id="CAXDID020000432">
    <property type="protein sequence ID" value="CAL6090999.1"/>
    <property type="molecule type" value="Genomic_DNA"/>
</dbReference>
<dbReference type="AlphaFoldDB" id="A0AA86UVI3"/>
<comment type="caution">
    <text evidence="1">The sequence shown here is derived from an EMBL/GenBank/DDBJ whole genome shotgun (WGS) entry which is preliminary data.</text>
</comment>
<organism evidence="1">
    <name type="scientific">Hexamita inflata</name>
    <dbReference type="NCBI Taxonomy" id="28002"/>
    <lineage>
        <taxon>Eukaryota</taxon>
        <taxon>Metamonada</taxon>
        <taxon>Diplomonadida</taxon>
        <taxon>Hexamitidae</taxon>
        <taxon>Hexamitinae</taxon>
        <taxon>Hexamita</taxon>
    </lineage>
</organism>
<name>A0AA86UVI3_9EUKA</name>
<reference evidence="1" key="1">
    <citation type="submission" date="2023-06" db="EMBL/GenBank/DDBJ databases">
        <authorList>
            <person name="Kurt Z."/>
        </authorList>
    </citation>
    <scope>NUCLEOTIDE SEQUENCE</scope>
</reference>
<evidence type="ECO:0000313" key="1">
    <source>
        <dbReference type="EMBL" id="CAI9966311.1"/>
    </source>
</evidence>